<reference evidence="2 3" key="1">
    <citation type="submission" date="2019-08" db="EMBL/GenBank/DDBJ databases">
        <title>Genome of Luteibaculum oceani JCM 18817.</title>
        <authorList>
            <person name="Bowman J.P."/>
        </authorList>
    </citation>
    <scope>NUCLEOTIDE SEQUENCE [LARGE SCALE GENOMIC DNA]</scope>
    <source>
        <strain evidence="2 3">JCM 18817</strain>
    </source>
</reference>
<evidence type="ECO:0000313" key="2">
    <source>
        <dbReference type="EMBL" id="TXC78811.1"/>
    </source>
</evidence>
<feature type="chain" id="PRO_5022660845" evidence="1">
    <location>
        <begin position="20"/>
        <end position="343"/>
    </location>
</feature>
<dbReference type="EMBL" id="VORB01000005">
    <property type="protein sequence ID" value="TXC78811.1"/>
    <property type="molecule type" value="Genomic_DNA"/>
</dbReference>
<dbReference type="AlphaFoldDB" id="A0A5C6V2C7"/>
<feature type="signal peptide" evidence="1">
    <location>
        <begin position="1"/>
        <end position="19"/>
    </location>
</feature>
<proteinExistence type="predicted"/>
<name>A0A5C6V2C7_9FLAO</name>
<dbReference type="Proteomes" id="UP000321168">
    <property type="component" value="Unassembled WGS sequence"/>
</dbReference>
<protein>
    <submittedName>
        <fullName evidence="2">PorV/PorQ family protein</fullName>
    </submittedName>
</protein>
<dbReference type="SUPFAM" id="SSF56935">
    <property type="entry name" value="Porins"/>
    <property type="match status" value="1"/>
</dbReference>
<evidence type="ECO:0000313" key="3">
    <source>
        <dbReference type="Proteomes" id="UP000321168"/>
    </source>
</evidence>
<gene>
    <name evidence="2" type="ORF">FRX97_06260</name>
</gene>
<dbReference type="OrthoDB" id="9807473at2"/>
<comment type="caution">
    <text evidence="2">The sequence shown here is derived from an EMBL/GenBank/DDBJ whole genome shotgun (WGS) entry which is preliminary data.</text>
</comment>
<dbReference type="RefSeq" id="WP_147014335.1">
    <property type="nucleotide sequence ID" value="NZ_VORB01000005.1"/>
</dbReference>
<sequence>MKKLSIFSAILFSALTAFSGNPDRAGEAGAPQLLVNPWSRSIGLMGSNVASSFGSEAIFTNVAGLAFINNTDILFSTTNYMGGAGIRNAALGFGQKLGESSVIGFNVVSMDFGDITRTTTDQPDGGIGTFSPTMTNIGISYAKAFSNSIYGGITFRFHQESIANTRGSGMAFDAGIRYVTGDRDNVRIGISLKNVGPSYAYEGDGLAVQAEDGSENQRSFFERTAGAELPASINLGFAYDFLLAENHELTFNGSFLSNSFIRDEILTGLEYNFNDRFNLRAGYSLERKSQENKSNLRAHTGLAVGASIKIPMNSNGSFLSIDYGYQPSNPFDGINSIGLNLSL</sequence>
<accession>A0A5C6V2C7</accession>
<dbReference type="NCBIfam" id="NF033709">
    <property type="entry name" value="PorV_fam"/>
    <property type="match status" value="1"/>
</dbReference>
<keyword evidence="3" id="KW-1185">Reference proteome</keyword>
<dbReference type="Gene3D" id="2.40.160.60">
    <property type="entry name" value="Outer membrane protein transport protein (OMPP1/FadL/TodX)"/>
    <property type="match status" value="1"/>
</dbReference>
<organism evidence="2 3">
    <name type="scientific">Luteibaculum oceani</name>
    <dbReference type="NCBI Taxonomy" id="1294296"/>
    <lineage>
        <taxon>Bacteria</taxon>
        <taxon>Pseudomonadati</taxon>
        <taxon>Bacteroidota</taxon>
        <taxon>Flavobacteriia</taxon>
        <taxon>Flavobacteriales</taxon>
        <taxon>Luteibaculaceae</taxon>
        <taxon>Luteibaculum</taxon>
    </lineage>
</organism>
<keyword evidence="1" id="KW-0732">Signal</keyword>
<evidence type="ECO:0000256" key="1">
    <source>
        <dbReference type="SAM" id="SignalP"/>
    </source>
</evidence>